<gene>
    <name evidence="1" type="ORF">EVAR_6633_1</name>
</gene>
<sequence length="80" mass="8849">MWPLKAFARVDKGRGAGRDRGNFDSTPISAGRWLPLTINTDAVASIGTDGWACSSRHRTSLSWLKLISQFIRDPIRTGSF</sequence>
<proteinExistence type="predicted"/>
<dbReference type="EMBL" id="BGZK01000068">
    <property type="protein sequence ID" value="GBP14985.1"/>
    <property type="molecule type" value="Genomic_DNA"/>
</dbReference>
<organism evidence="1 2">
    <name type="scientific">Eumeta variegata</name>
    <name type="common">Bagworm moth</name>
    <name type="synonym">Eumeta japonica</name>
    <dbReference type="NCBI Taxonomy" id="151549"/>
    <lineage>
        <taxon>Eukaryota</taxon>
        <taxon>Metazoa</taxon>
        <taxon>Ecdysozoa</taxon>
        <taxon>Arthropoda</taxon>
        <taxon>Hexapoda</taxon>
        <taxon>Insecta</taxon>
        <taxon>Pterygota</taxon>
        <taxon>Neoptera</taxon>
        <taxon>Endopterygota</taxon>
        <taxon>Lepidoptera</taxon>
        <taxon>Glossata</taxon>
        <taxon>Ditrysia</taxon>
        <taxon>Tineoidea</taxon>
        <taxon>Psychidae</taxon>
        <taxon>Oiketicinae</taxon>
        <taxon>Eumeta</taxon>
    </lineage>
</organism>
<comment type="caution">
    <text evidence="1">The sequence shown here is derived from an EMBL/GenBank/DDBJ whole genome shotgun (WGS) entry which is preliminary data.</text>
</comment>
<dbReference type="Proteomes" id="UP000299102">
    <property type="component" value="Unassembled WGS sequence"/>
</dbReference>
<protein>
    <submittedName>
        <fullName evidence="1">Uncharacterized protein</fullName>
    </submittedName>
</protein>
<accession>A0A4C1TLQ0</accession>
<dbReference type="AlphaFoldDB" id="A0A4C1TLQ0"/>
<reference evidence="1 2" key="1">
    <citation type="journal article" date="2019" name="Commun. Biol.">
        <title>The bagworm genome reveals a unique fibroin gene that provides high tensile strength.</title>
        <authorList>
            <person name="Kono N."/>
            <person name="Nakamura H."/>
            <person name="Ohtoshi R."/>
            <person name="Tomita M."/>
            <person name="Numata K."/>
            <person name="Arakawa K."/>
        </authorList>
    </citation>
    <scope>NUCLEOTIDE SEQUENCE [LARGE SCALE GENOMIC DNA]</scope>
</reference>
<evidence type="ECO:0000313" key="1">
    <source>
        <dbReference type="EMBL" id="GBP14985.1"/>
    </source>
</evidence>
<evidence type="ECO:0000313" key="2">
    <source>
        <dbReference type="Proteomes" id="UP000299102"/>
    </source>
</evidence>
<keyword evidence="2" id="KW-1185">Reference proteome</keyword>
<name>A0A4C1TLQ0_EUMVA</name>